<evidence type="ECO:0000256" key="1">
    <source>
        <dbReference type="ARBA" id="ARBA00004651"/>
    </source>
</evidence>
<evidence type="ECO:0000256" key="5">
    <source>
        <dbReference type="ARBA" id="ARBA00023040"/>
    </source>
</evidence>
<keyword evidence="2" id="KW-1003">Cell membrane</keyword>
<evidence type="ECO:0000256" key="9">
    <source>
        <dbReference type="RuleBase" id="RU000688"/>
    </source>
</evidence>
<evidence type="ECO:0000256" key="3">
    <source>
        <dbReference type="ARBA" id="ARBA00022692"/>
    </source>
</evidence>
<feature type="transmembrane region" description="Helical" evidence="10">
    <location>
        <begin position="55"/>
        <end position="81"/>
    </location>
</feature>
<evidence type="ECO:0000313" key="13">
    <source>
        <dbReference type="RefSeq" id="XP_065643812.1"/>
    </source>
</evidence>
<dbReference type="PANTHER" id="PTHR24230:SF75">
    <property type="entry name" value="RELAXIN FAMILY PEPTIDE RECEPTOR 3"/>
    <property type="match status" value="1"/>
</dbReference>
<feature type="transmembrane region" description="Helical" evidence="10">
    <location>
        <begin position="176"/>
        <end position="204"/>
    </location>
</feature>
<keyword evidence="8 9" id="KW-0807">Transducer</keyword>
<dbReference type="RefSeq" id="XP_065643812.1">
    <property type="nucleotide sequence ID" value="XM_065787740.1"/>
</dbReference>
<keyword evidence="3 9" id="KW-0812">Transmembrane</keyword>
<keyword evidence="12" id="KW-1185">Reference proteome</keyword>
<protein>
    <submittedName>
        <fullName evidence="13">C5a anaphylatoxin chemotactic receptor 1-like isoform X1</fullName>
    </submittedName>
</protein>
<dbReference type="Gene3D" id="1.20.1070.10">
    <property type="entry name" value="Rhodopsin 7-helix transmembrane proteins"/>
    <property type="match status" value="1"/>
</dbReference>
<feature type="transmembrane region" description="Helical" evidence="10">
    <location>
        <begin position="101"/>
        <end position="118"/>
    </location>
</feature>
<feature type="transmembrane region" description="Helical" evidence="10">
    <location>
        <begin position="27"/>
        <end position="48"/>
    </location>
</feature>
<dbReference type="PANTHER" id="PTHR24230">
    <property type="entry name" value="G-PROTEIN COUPLED RECEPTOR"/>
    <property type="match status" value="1"/>
</dbReference>
<dbReference type="CDD" id="cd00637">
    <property type="entry name" value="7tm_classA_rhodopsin-like"/>
    <property type="match status" value="1"/>
</dbReference>
<evidence type="ECO:0000256" key="7">
    <source>
        <dbReference type="ARBA" id="ARBA00023170"/>
    </source>
</evidence>
<feature type="transmembrane region" description="Helical" evidence="10">
    <location>
        <begin position="139"/>
        <end position="156"/>
    </location>
</feature>
<evidence type="ECO:0000256" key="10">
    <source>
        <dbReference type="SAM" id="Phobius"/>
    </source>
</evidence>
<dbReference type="PRINTS" id="PR00237">
    <property type="entry name" value="GPCRRHODOPSN"/>
</dbReference>
<dbReference type="InterPro" id="IPR000276">
    <property type="entry name" value="GPCR_Rhodpsn"/>
</dbReference>
<keyword evidence="4 10" id="KW-1133">Transmembrane helix</keyword>
<dbReference type="SUPFAM" id="SSF81321">
    <property type="entry name" value="Family A G protein-coupled receptor-like"/>
    <property type="match status" value="1"/>
</dbReference>
<comment type="similarity">
    <text evidence="9">Belongs to the G-protein coupled receptor 1 family.</text>
</comment>
<comment type="subcellular location">
    <subcellularLocation>
        <location evidence="1">Cell membrane</location>
        <topology evidence="1">Multi-pass membrane protein</topology>
    </subcellularLocation>
</comment>
<evidence type="ECO:0000256" key="4">
    <source>
        <dbReference type="ARBA" id="ARBA00022989"/>
    </source>
</evidence>
<evidence type="ECO:0000256" key="6">
    <source>
        <dbReference type="ARBA" id="ARBA00023136"/>
    </source>
</evidence>
<dbReference type="InterPro" id="IPR017452">
    <property type="entry name" value="GPCR_Rhodpsn_7TM"/>
</dbReference>
<evidence type="ECO:0000259" key="11">
    <source>
        <dbReference type="PROSITE" id="PS50262"/>
    </source>
</evidence>
<reference evidence="12" key="1">
    <citation type="submission" date="2025-05" db="UniProtKB">
        <authorList>
            <consortium name="RefSeq"/>
        </authorList>
    </citation>
    <scope>NUCLEOTIDE SEQUENCE [LARGE SCALE GENOMIC DNA]</scope>
</reference>
<organism evidence="12 13">
    <name type="scientific">Hydra vulgaris</name>
    <name type="common">Hydra</name>
    <name type="synonym">Hydra attenuata</name>
    <dbReference type="NCBI Taxonomy" id="6087"/>
    <lineage>
        <taxon>Eukaryota</taxon>
        <taxon>Metazoa</taxon>
        <taxon>Cnidaria</taxon>
        <taxon>Hydrozoa</taxon>
        <taxon>Hydroidolina</taxon>
        <taxon>Anthoathecata</taxon>
        <taxon>Aplanulata</taxon>
        <taxon>Hydridae</taxon>
        <taxon>Hydra</taxon>
    </lineage>
</organism>
<dbReference type="Proteomes" id="UP001652625">
    <property type="component" value="Chromosome 01"/>
</dbReference>
<keyword evidence="7 9" id="KW-0675">Receptor</keyword>
<proteinExistence type="inferred from homology"/>
<evidence type="ECO:0000256" key="8">
    <source>
        <dbReference type="ARBA" id="ARBA00023224"/>
    </source>
</evidence>
<gene>
    <name evidence="13" type="primary">LOC136075227</name>
</gene>
<evidence type="ECO:0000256" key="2">
    <source>
        <dbReference type="ARBA" id="ARBA00022475"/>
    </source>
</evidence>
<name>A0ABM4B4N7_HYDVU</name>
<dbReference type="Pfam" id="PF00001">
    <property type="entry name" value="7tm_1"/>
    <property type="match status" value="1"/>
</dbReference>
<accession>A0ABM4B4N7</accession>
<keyword evidence="5 9" id="KW-0297">G-protein coupled receptor</keyword>
<dbReference type="PROSITE" id="PS00237">
    <property type="entry name" value="G_PROTEIN_RECEP_F1_1"/>
    <property type="match status" value="1"/>
</dbReference>
<evidence type="ECO:0000313" key="12">
    <source>
        <dbReference type="Proteomes" id="UP001652625"/>
    </source>
</evidence>
<reference evidence="13" key="2">
    <citation type="submission" date="2025-08" db="UniProtKB">
        <authorList>
            <consortium name="RefSeq"/>
        </authorList>
    </citation>
    <scope>IDENTIFICATION</scope>
</reference>
<dbReference type="PROSITE" id="PS50262">
    <property type="entry name" value="G_PROTEIN_RECEP_F1_2"/>
    <property type="match status" value="1"/>
</dbReference>
<feature type="domain" description="G-protein coupled receptors family 1 profile" evidence="11">
    <location>
        <begin position="28"/>
        <end position="316"/>
    </location>
</feature>
<sequence>MSVQTIPTNLTSIGKCELPFADSLLVVSYIAIIFIGVVGNGLVIAFFWGKLKKGVNLLIFYLAVFDELGCIIGPLVFLYWILTCSNRWDFGWLGCKTLPTFSRVITNISSGVILLMAIDRCHSIVFPINQRFPQKTIHASIFATVVISIIWEAFHIEGLHIDKNGTCVYNGLDNQHYAYLIVGMTSARTIVFLVIFSTTTTIMYKKIYNCKRMMFLKSSSSNTCKKNKSIKMLIIMAIAFELSVLPRDILHLSQAASWLPGCQKIVRYLPCQIIEETFVKKKEEYSLKIITNFIKRLNEWFRLIQISNGIYNVFIYAKIHAKFSKNLSDLTISFMQIFFSRTRK</sequence>
<dbReference type="GeneID" id="136075227"/>
<keyword evidence="6 10" id="KW-0472">Membrane</keyword>